<sequence length="134" mass="15188">MLSRISDHFSFNEAALSLRATRQEVLASNLANADTPNYKARDFDFGATLKKATSQRESSLPLSRTDHGHLPGIQRNWLEAELLYRNDVQPSIDGNTVDKNIEMANYTDNAIRYQASLTFLQRRIEGLRTAMQSQ</sequence>
<dbReference type="PANTHER" id="PTHR30435">
    <property type="entry name" value="FLAGELLAR PROTEIN"/>
    <property type="match status" value="1"/>
</dbReference>
<dbReference type="Proteomes" id="UP001595791">
    <property type="component" value="Unassembled WGS sequence"/>
</dbReference>
<evidence type="ECO:0000313" key="9">
    <source>
        <dbReference type="Proteomes" id="UP001595791"/>
    </source>
</evidence>
<keyword evidence="4 6" id="KW-0975">Bacterial flagellum</keyword>
<evidence type="ECO:0000313" key="8">
    <source>
        <dbReference type="EMBL" id="MFC4157749.1"/>
    </source>
</evidence>
<evidence type="ECO:0000259" key="7">
    <source>
        <dbReference type="Pfam" id="PF00460"/>
    </source>
</evidence>
<keyword evidence="8" id="KW-0969">Cilium</keyword>
<dbReference type="InterPro" id="IPR006300">
    <property type="entry name" value="FlgB"/>
</dbReference>
<comment type="subcellular location">
    <subcellularLocation>
        <location evidence="1 6">Bacterial flagellum basal body</location>
    </subcellularLocation>
</comment>
<evidence type="ECO:0000256" key="5">
    <source>
        <dbReference type="ARBA" id="ARBA00024934"/>
    </source>
</evidence>
<dbReference type="NCBIfam" id="TIGR01396">
    <property type="entry name" value="FlgB"/>
    <property type="match status" value="1"/>
</dbReference>
<dbReference type="RefSeq" id="WP_378159712.1">
    <property type="nucleotide sequence ID" value="NZ_JBHSBU010000001.1"/>
</dbReference>
<proteinExistence type="inferred from homology"/>
<reference evidence="9" key="1">
    <citation type="journal article" date="2019" name="Int. J. Syst. Evol. Microbiol.">
        <title>The Global Catalogue of Microorganisms (GCM) 10K type strain sequencing project: providing services to taxonomists for standard genome sequencing and annotation.</title>
        <authorList>
            <consortium name="The Broad Institute Genomics Platform"/>
            <consortium name="The Broad Institute Genome Sequencing Center for Infectious Disease"/>
            <person name="Wu L."/>
            <person name="Ma J."/>
        </authorList>
    </citation>
    <scope>NUCLEOTIDE SEQUENCE [LARGE SCALE GENOMIC DNA]</scope>
    <source>
        <strain evidence="9">LMG 29894</strain>
    </source>
</reference>
<comment type="function">
    <text evidence="5 6">Structural component of flagellum, the bacterial motility apparatus. Part of the rod structure of flagellar basal body.</text>
</comment>
<keyword evidence="8" id="KW-0966">Cell projection</keyword>
<dbReference type="InterPro" id="IPR001444">
    <property type="entry name" value="Flag_bb_rod_N"/>
</dbReference>
<dbReference type="PIRSF" id="PIRSF002889">
    <property type="entry name" value="Rod_FlgB"/>
    <property type="match status" value="1"/>
</dbReference>
<keyword evidence="9" id="KW-1185">Reference proteome</keyword>
<evidence type="ECO:0000256" key="1">
    <source>
        <dbReference type="ARBA" id="ARBA00004117"/>
    </source>
</evidence>
<dbReference type="Pfam" id="PF00460">
    <property type="entry name" value="Flg_bb_rod"/>
    <property type="match status" value="1"/>
</dbReference>
<evidence type="ECO:0000256" key="2">
    <source>
        <dbReference type="ARBA" id="ARBA00009677"/>
    </source>
</evidence>
<comment type="similarity">
    <text evidence="2 6">Belongs to the flagella basal body rod proteins family.</text>
</comment>
<comment type="caution">
    <text evidence="8">The sequence shown here is derived from an EMBL/GenBank/DDBJ whole genome shotgun (WGS) entry which is preliminary data.</text>
</comment>
<feature type="domain" description="Flagellar basal body rod protein N-terminal" evidence="7">
    <location>
        <begin position="15"/>
        <end position="39"/>
    </location>
</feature>
<dbReference type="EMBL" id="JBHSBU010000001">
    <property type="protein sequence ID" value="MFC4157749.1"/>
    <property type="molecule type" value="Genomic_DNA"/>
</dbReference>
<accession>A0ABV8MHW5</accession>
<name>A0ABV8MHW5_9NEIS</name>
<evidence type="ECO:0000256" key="6">
    <source>
        <dbReference type="PIRNR" id="PIRNR002889"/>
    </source>
</evidence>
<dbReference type="InterPro" id="IPR019776">
    <property type="entry name" value="Flagellar_basal_body_rod_CS"/>
</dbReference>
<gene>
    <name evidence="8" type="primary">flgB</name>
    <name evidence="8" type="ORF">ACFOW7_00125</name>
</gene>
<evidence type="ECO:0000256" key="3">
    <source>
        <dbReference type="ARBA" id="ARBA00014376"/>
    </source>
</evidence>
<dbReference type="PANTHER" id="PTHR30435:SF12">
    <property type="entry name" value="FLAGELLAR BASAL BODY ROD PROTEIN FLGB"/>
    <property type="match status" value="1"/>
</dbReference>
<protein>
    <recommendedName>
        <fullName evidence="3 6">Flagellar basal body rod protein FlgB</fullName>
    </recommendedName>
</protein>
<organism evidence="8 9">
    <name type="scientific">Chitinimonas lacunae</name>
    <dbReference type="NCBI Taxonomy" id="1963018"/>
    <lineage>
        <taxon>Bacteria</taxon>
        <taxon>Pseudomonadati</taxon>
        <taxon>Pseudomonadota</taxon>
        <taxon>Betaproteobacteria</taxon>
        <taxon>Neisseriales</taxon>
        <taxon>Chitinibacteraceae</taxon>
        <taxon>Chitinimonas</taxon>
    </lineage>
</organism>
<dbReference type="PROSITE" id="PS00588">
    <property type="entry name" value="FLAGELLA_BB_ROD"/>
    <property type="match status" value="1"/>
</dbReference>
<keyword evidence="8" id="KW-0282">Flagellum</keyword>
<evidence type="ECO:0000256" key="4">
    <source>
        <dbReference type="ARBA" id="ARBA00023143"/>
    </source>
</evidence>
<comment type="subunit">
    <text evidence="6">The basal body constitutes a major portion of the flagellar organelle and consists of a number of rings mounted on a central rod.</text>
</comment>